<accession>A0A328VG84</accession>
<gene>
    <name evidence="2" type="ORF">A4R35_01840</name>
</gene>
<keyword evidence="3" id="KW-1185">Reference proteome</keyword>
<dbReference type="PANTHER" id="PTHR43135:SF3">
    <property type="entry name" value="ALPHA-D-RIBOSE 1-METHYLPHOSPHONATE 5-TRIPHOSPHATE DIPHOSPHATASE"/>
    <property type="match status" value="1"/>
</dbReference>
<sequence>MSYTILRDVCLVEGASQEGIRKGCDLWLRGGSIEAITDSRARLPLRGEGEEIPCSGLYCLPGLIDMHTHVTSPGEERIEESDDFRRLLAEHGRQALGAGVTTLRDLGGWPEVLLRLRAGAARSPFFPNLVVAGPFLTAPGGHPTIGLFHGLSALRRAATRELSEPEQARAVVDQLAASGVDFIKVVSTACLIVPQEEAQVPKLRPEIFAAIVAAAHAHGLKVVAHTMTAADVREAVRVGCDGIEHGIVCDAVEAACEPELLDQLRERQICYVPTLAAIEQLAPRFLEQAMQNARRLAEQGVLIGVGSDAGNPGVPFGAGLLRECELLFAAGIPPAQIIAGATSCAAEQLGRGGQLGRLSPGYQADLVLLRANPLEHPGHLRQIEAVFKAGCCVAARPASVFRRQHPSASFQESVS</sequence>
<protein>
    <recommendedName>
        <fullName evidence="1">Amidohydrolase-related domain-containing protein</fullName>
    </recommendedName>
</protein>
<name>A0A328VG84_9CHLR</name>
<dbReference type="RefSeq" id="WP_112426000.1">
    <property type="nucleotide sequence ID" value="NZ_MCIF01000002.1"/>
</dbReference>
<feature type="domain" description="Amidohydrolase-related" evidence="1">
    <location>
        <begin position="59"/>
        <end position="380"/>
    </location>
</feature>
<dbReference type="InterPro" id="IPR011059">
    <property type="entry name" value="Metal-dep_hydrolase_composite"/>
</dbReference>
<dbReference type="InterPro" id="IPR032466">
    <property type="entry name" value="Metal_Hydrolase"/>
</dbReference>
<dbReference type="PANTHER" id="PTHR43135">
    <property type="entry name" value="ALPHA-D-RIBOSE 1-METHYLPHOSPHONATE 5-TRIPHOSPHATE DIPHOSPHATASE"/>
    <property type="match status" value="1"/>
</dbReference>
<dbReference type="SUPFAM" id="SSF51338">
    <property type="entry name" value="Composite domain of metallo-dependent hydrolases"/>
    <property type="match status" value="1"/>
</dbReference>
<dbReference type="AlphaFoldDB" id="A0A328VG84"/>
<organism evidence="2 3">
    <name type="scientific">Thermogemmatispora tikiterensis</name>
    <dbReference type="NCBI Taxonomy" id="1825093"/>
    <lineage>
        <taxon>Bacteria</taxon>
        <taxon>Bacillati</taxon>
        <taxon>Chloroflexota</taxon>
        <taxon>Ktedonobacteria</taxon>
        <taxon>Thermogemmatisporales</taxon>
        <taxon>Thermogemmatisporaceae</taxon>
        <taxon>Thermogemmatispora</taxon>
    </lineage>
</organism>
<dbReference type="SUPFAM" id="SSF51556">
    <property type="entry name" value="Metallo-dependent hydrolases"/>
    <property type="match status" value="1"/>
</dbReference>
<evidence type="ECO:0000313" key="2">
    <source>
        <dbReference type="EMBL" id="RAQ94254.1"/>
    </source>
</evidence>
<comment type="caution">
    <text evidence="2">The sequence shown here is derived from an EMBL/GenBank/DDBJ whole genome shotgun (WGS) entry which is preliminary data.</text>
</comment>
<dbReference type="OrthoDB" id="9797498at2"/>
<dbReference type="Proteomes" id="UP000248706">
    <property type="component" value="Unassembled WGS sequence"/>
</dbReference>
<reference evidence="2 3" key="1">
    <citation type="submission" date="2016-08" db="EMBL/GenBank/DDBJ databases">
        <title>Analysis of Carbohydrate Active Enzymes in Thermogemmatispora T81 Reveals Carbohydrate Degradation Ability.</title>
        <authorList>
            <person name="Tomazini A."/>
            <person name="Lal S."/>
            <person name="Stott M."/>
            <person name="Henrissat B."/>
            <person name="Polikarpov I."/>
            <person name="Sparling R."/>
            <person name="Levin D.B."/>
        </authorList>
    </citation>
    <scope>NUCLEOTIDE SEQUENCE [LARGE SCALE GENOMIC DNA]</scope>
    <source>
        <strain evidence="2 3">T81</strain>
    </source>
</reference>
<dbReference type="InterPro" id="IPR006680">
    <property type="entry name" value="Amidohydro-rel"/>
</dbReference>
<dbReference type="Gene3D" id="3.20.20.140">
    <property type="entry name" value="Metal-dependent hydrolases"/>
    <property type="match status" value="1"/>
</dbReference>
<dbReference type="InterPro" id="IPR051781">
    <property type="entry name" value="Metallo-dep_Hydrolase"/>
</dbReference>
<proteinExistence type="predicted"/>
<evidence type="ECO:0000259" key="1">
    <source>
        <dbReference type="Pfam" id="PF01979"/>
    </source>
</evidence>
<dbReference type="GO" id="GO:0016810">
    <property type="term" value="F:hydrolase activity, acting on carbon-nitrogen (but not peptide) bonds"/>
    <property type="evidence" value="ECO:0007669"/>
    <property type="project" value="InterPro"/>
</dbReference>
<dbReference type="EMBL" id="MCIF01000002">
    <property type="protein sequence ID" value="RAQ94254.1"/>
    <property type="molecule type" value="Genomic_DNA"/>
</dbReference>
<dbReference type="Gene3D" id="2.30.40.10">
    <property type="entry name" value="Urease, subunit C, domain 1"/>
    <property type="match status" value="1"/>
</dbReference>
<dbReference type="Pfam" id="PF01979">
    <property type="entry name" value="Amidohydro_1"/>
    <property type="match status" value="1"/>
</dbReference>
<evidence type="ECO:0000313" key="3">
    <source>
        <dbReference type="Proteomes" id="UP000248706"/>
    </source>
</evidence>